<evidence type="ECO:0000313" key="5">
    <source>
        <dbReference type="EMBL" id="KAL3849245.1"/>
    </source>
</evidence>
<accession>A0ABD3UIN2</accession>
<keyword evidence="1" id="KW-0678">Repressor</keyword>
<feature type="region of interest" description="Disordered" evidence="4">
    <location>
        <begin position="1"/>
        <end position="61"/>
    </location>
</feature>
<dbReference type="InterPro" id="IPR040356">
    <property type="entry name" value="SPEAR"/>
</dbReference>
<dbReference type="PANTHER" id="PTHR33388:SF1">
    <property type="entry name" value="PROTEIN SPEAR2"/>
    <property type="match status" value="1"/>
</dbReference>
<reference evidence="5 6" key="1">
    <citation type="submission" date="2024-12" db="EMBL/GenBank/DDBJ databases">
        <title>The unique morphological basis and parallel evolutionary history of personate flowers in Penstemon.</title>
        <authorList>
            <person name="Depatie T.H."/>
            <person name="Wessinger C.A."/>
        </authorList>
    </citation>
    <scope>NUCLEOTIDE SEQUENCE [LARGE SCALE GENOMIC DNA]</scope>
    <source>
        <strain evidence="5">WTNN_2</strain>
        <tissue evidence="5">Leaf</tissue>
    </source>
</reference>
<sequence length="379" mass="41784">MPQEDHIQSCSYGGGGDSGRGGGGGGGGGDSGRGGGGGVSSSCSSRSKKIKKKKLPPQRGLGVAQLERIRIEEQQREDALQTANVLANNNNNNNNLPSPNSFFRPSPEIEISNQSPVRIPSQLNVISSHGHGNWPRLLNSEYYLEIEKQRLDHHGFAFGVNLPYGSVPQRSHQIQQHFSSMVNAPSTVPRSQTEPPSNQSFRSNYYHTLMIPEEDKMFGMKRPYPFFLETPQAPSFNCFPGSRSRSDEVSGSCSNGNTAHVEPRKKTYIRDGSSSSSGISNVDGTLNRDLLNRDFLTLAPPSLDSKQKHQEREPLYDSKCMPSQENARTEINQLGSMEQPEHQQLFSFFPVEMQNDQTSTNPSNGSDEESETIDLNLKL</sequence>
<feature type="compositionally biased region" description="Basic residues" evidence="4">
    <location>
        <begin position="46"/>
        <end position="56"/>
    </location>
</feature>
<organism evidence="5 6">
    <name type="scientific">Penstemon smallii</name>
    <dbReference type="NCBI Taxonomy" id="265156"/>
    <lineage>
        <taxon>Eukaryota</taxon>
        <taxon>Viridiplantae</taxon>
        <taxon>Streptophyta</taxon>
        <taxon>Embryophyta</taxon>
        <taxon>Tracheophyta</taxon>
        <taxon>Spermatophyta</taxon>
        <taxon>Magnoliopsida</taxon>
        <taxon>eudicotyledons</taxon>
        <taxon>Gunneridae</taxon>
        <taxon>Pentapetalae</taxon>
        <taxon>asterids</taxon>
        <taxon>lamiids</taxon>
        <taxon>Lamiales</taxon>
        <taxon>Plantaginaceae</taxon>
        <taxon>Cheloneae</taxon>
        <taxon>Penstemon</taxon>
    </lineage>
</organism>
<feature type="compositionally biased region" description="Polar residues" evidence="4">
    <location>
        <begin position="354"/>
        <end position="365"/>
    </location>
</feature>
<evidence type="ECO:0000256" key="3">
    <source>
        <dbReference type="ARBA" id="ARBA00023163"/>
    </source>
</evidence>
<feature type="region of interest" description="Disordered" evidence="4">
    <location>
        <begin position="240"/>
        <end position="285"/>
    </location>
</feature>
<evidence type="ECO:0000256" key="4">
    <source>
        <dbReference type="SAM" id="MobiDB-lite"/>
    </source>
</evidence>
<keyword evidence="6" id="KW-1185">Reference proteome</keyword>
<protein>
    <submittedName>
        <fullName evidence="5">Uncharacterized protein</fullName>
    </submittedName>
</protein>
<feature type="compositionally biased region" description="Gly residues" evidence="4">
    <location>
        <begin position="12"/>
        <end position="39"/>
    </location>
</feature>
<gene>
    <name evidence="5" type="ORF">ACJIZ3_011127</name>
</gene>
<evidence type="ECO:0000256" key="1">
    <source>
        <dbReference type="ARBA" id="ARBA00022491"/>
    </source>
</evidence>
<feature type="region of interest" description="Disordered" evidence="4">
    <location>
        <begin position="354"/>
        <end position="379"/>
    </location>
</feature>
<evidence type="ECO:0000313" key="6">
    <source>
        <dbReference type="Proteomes" id="UP001634393"/>
    </source>
</evidence>
<keyword evidence="3" id="KW-0804">Transcription</keyword>
<feature type="region of interest" description="Disordered" evidence="4">
    <location>
        <begin position="300"/>
        <end position="324"/>
    </location>
</feature>
<evidence type="ECO:0000256" key="2">
    <source>
        <dbReference type="ARBA" id="ARBA00023015"/>
    </source>
</evidence>
<feature type="compositionally biased region" description="Basic and acidic residues" evidence="4">
    <location>
        <begin position="305"/>
        <end position="316"/>
    </location>
</feature>
<dbReference type="EMBL" id="JBJXBP010000001">
    <property type="protein sequence ID" value="KAL3849245.1"/>
    <property type="molecule type" value="Genomic_DNA"/>
</dbReference>
<dbReference type="Proteomes" id="UP001634393">
    <property type="component" value="Unassembled WGS sequence"/>
</dbReference>
<name>A0ABD3UIN2_9LAMI</name>
<feature type="compositionally biased region" description="Polar residues" evidence="4">
    <location>
        <begin position="249"/>
        <end position="258"/>
    </location>
</feature>
<comment type="caution">
    <text evidence="5">The sequence shown here is derived from an EMBL/GenBank/DDBJ whole genome shotgun (WGS) entry which is preliminary data.</text>
</comment>
<dbReference type="AlphaFoldDB" id="A0ABD3UIN2"/>
<proteinExistence type="predicted"/>
<keyword evidence="2" id="KW-0805">Transcription regulation</keyword>
<dbReference type="PANTHER" id="PTHR33388">
    <property type="entry name" value="OS01G0212500 PROTEIN"/>
    <property type="match status" value="1"/>
</dbReference>